<evidence type="ECO:0000313" key="2">
    <source>
        <dbReference type="Proteomes" id="UP001348492"/>
    </source>
</evidence>
<gene>
    <name evidence="1" type="ORF">TEGL_15320</name>
</gene>
<keyword evidence="2" id="KW-1185">Reference proteome</keyword>
<protein>
    <submittedName>
        <fullName evidence="1">Uncharacterized protein</fullName>
    </submittedName>
</protein>
<proteinExistence type="predicted"/>
<dbReference type="Proteomes" id="UP001348492">
    <property type="component" value="Chromosome"/>
</dbReference>
<reference evidence="1 2" key="1">
    <citation type="journal article" date="2023" name="PLoS ONE">
        <title>Genome-based metabolic and phylogenomic analysis of three Terrisporobacter species.</title>
        <authorList>
            <person name="Boer T."/>
            <person name="Bengelsdorf F.R."/>
            <person name="Bomeke M."/>
            <person name="Daniel R."/>
            <person name="Poehlein A."/>
        </authorList>
    </citation>
    <scope>NUCLEOTIDE SEQUENCE [LARGE SCALE GENOMIC DNA]</scope>
    <source>
        <strain evidence="1 2">DSM 1288</strain>
    </source>
</reference>
<dbReference type="RefSeq" id="WP_242827304.1">
    <property type="nucleotide sequence ID" value="NZ_CP117523.1"/>
</dbReference>
<dbReference type="EMBL" id="CP117523">
    <property type="protein sequence ID" value="WWD83126.1"/>
    <property type="molecule type" value="Genomic_DNA"/>
</dbReference>
<sequence length="62" mass="7573">MKKSILMVTPENKEINRFRKRQINNFIQITMPYLAAFIDENKYDVTLIDEYNKRYLLKNIMT</sequence>
<organism evidence="1 2">
    <name type="scientific">Terrisporobacter glycolicus ATCC 14880 = DSM 1288</name>
    <dbReference type="NCBI Taxonomy" id="1121315"/>
    <lineage>
        <taxon>Bacteria</taxon>
        <taxon>Bacillati</taxon>
        <taxon>Bacillota</taxon>
        <taxon>Clostridia</taxon>
        <taxon>Peptostreptococcales</taxon>
        <taxon>Peptostreptococcaceae</taxon>
        <taxon>Terrisporobacter</taxon>
    </lineage>
</organism>
<accession>A0ABZ2ETK6</accession>
<evidence type="ECO:0000313" key="1">
    <source>
        <dbReference type="EMBL" id="WWD83126.1"/>
    </source>
</evidence>
<name>A0ABZ2ETK6_9FIRM</name>